<keyword evidence="3" id="KW-1185">Reference proteome</keyword>
<feature type="transmembrane region" description="Helical" evidence="1">
    <location>
        <begin position="138"/>
        <end position="159"/>
    </location>
</feature>
<reference evidence="2 3" key="1">
    <citation type="submission" date="2018-09" db="EMBL/GenBank/DDBJ databases">
        <title>Novel species of Cryobacterium.</title>
        <authorList>
            <person name="Liu Q."/>
            <person name="Xin Y.-H."/>
        </authorList>
    </citation>
    <scope>NUCLEOTIDE SEQUENCE [LARGE SCALE GENOMIC DNA]</scope>
    <source>
        <strain evidence="2 3">Hh39</strain>
    </source>
</reference>
<organism evidence="2 3">
    <name type="scientific">Cryobacterium melibiosiphilum</name>
    <dbReference type="NCBI Taxonomy" id="995039"/>
    <lineage>
        <taxon>Bacteria</taxon>
        <taxon>Bacillati</taxon>
        <taxon>Actinomycetota</taxon>
        <taxon>Actinomycetes</taxon>
        <taxon>Micrococcales</taxon>
        <taxon>Microbacteriaceae</taxon>
        <taxon>Cryobacterium</taxon>
    </lineage>
</organism>
<feature type="transmembrane region" description="Helical" evidence="1">
    <location>
        <begin position="39"/>
        <end position="58"/>
    </location>
</feature>
<sequence>MLLSARIGATVVAVVGVLVLVGWYAGITQLTNLIPGFGAMRPTTALCVVVLSAAVVLLQHPIVGRILGGLVVVIGVLTLVEYSLDASLGVDTLMPGIDLTRVDFGENSVLMAPGTAAALIFLGASVALIGTTRHTTPALVLAMVGLGISQIALICRGICQEGVFERRP</sequence>
<dbReference type="Proteomes" id="UP000272015">
    <property type="component" value="Unassembled WGS sequence"/>
</dbReference>
<feature type="transmembrane region" description="Helical" evidence="1">
    <location>
        <begin position="7"/>
        <end position="27"/>
    </location>
</feature>
<dbReference type="RefSeq" id="WP_119974789.1">
    <property type="nucleotide sequence ID" value="NZ_QZVS01000084.1"/>
</dbReference>
<feature type="transmembrane region" description="Helical" evidence="1">
    <location>
        <begin position="70"/>
        <end position="90"/>
    </location>
</feature>
<keyword evidence="1" id="KW-0812">Transmembrane</keyword>
<name>A0A3A5MFP2_9MICO</name>
<gene>
    <name evidence="2" type="ORF">D6T64_11385</name>
</gene>
<proteinExistence type="predicted"/>
<evidence type="ECO:0000256" key="1">
    <source>
        <dbReference type="SAM" id="Phobius"/>
    </source>
</evidence>
<feature type="transmembrane region" description="Helical" evidence="1">
    <location>
        <begin position="110"/>
        <end position="131"/>
    </location>
</feature>
<evidence type="ECO:0000313" key="2">
    <source>
        <dbReference type="EMBL" id="RJT88242.1"/>
    </source>
</evidence>
<dbReference type="EMBL" id="QZVS01000084">
    <property type="protein sequence ID" value="RJT88242.1"/>
    <property type="molecule type" value="Genomic_DNA"/>
</dbReference>
<comment type="caution">
    <text evidence="2">The sequence shown here is derived from an EMBL/GenBank/DDBJ whole genome shotgun (WGS) entry which is preliminary data.</text>
</comment>
<accession>A0A3A5MFP2</accession>
<evidence type="ECO:0000313" key="3">
    <source>
        <dbReference type="Proteomes" id="UP000272015"/>
    </source>
</evidence>
<keyword evidence="1" id="KW-0472">Membrane</keyword>
<keyword evidence="1" id="KW-1133">Transmembrane helix</keyword>
<dbReference type="AlphaFoldDB" id="A0A3A5MFP2"/>
<protein>
    <submittedName>
        <fullName evidence="2">Uncharacterized protein</fullName>
    </submittedName>
</protein>